<dbReference type="EMBL" id="JACHID010000026">
    <property type="protein sequence ID" value="MBB5022918.1"/>
    <property type="molecule type" value="Genomic_DNA"/>
</dbReference>
<dbReference type="GO" id="GO:0009288">
    <property type="term" value="C:bacterial-type flagellum"/>
    <property type="evidence" value="ECO:0007669"/>
    <property type="project" value="UniProtKB-SubCell"/>
</dbReference>
<evidence type="ECO:0000313" key="5">
    <source>
        <dbReference type="EMBL" id="MBB5022918.1"/>
    </source>
</evidence>
<dbReference type="SUPFAM" id="SSF64518">
    <property type="entry name" value="Phase 1 flagellin"/>
    <property type="match status" value="1"/>
</dbReference>
<dbReference type="InterPro" id="IPR042187">
    <property type="entry name" value="Flagellin_C_sub2"/>
</dbReference>
<evidence type="ECO:0000313" key="6">
    <source>
        <dbReference type="Proteomes" id="UP000528322"/>
    </source>
</evidence>
<dbReference type="InterPro" id="IPR046358">
    <property type="entry name" value="Flagellin_C"/>
</dbReference>
<dbReference type="Gene3D" id="6.10.10.10">
    <property type="entry name" value="Flagellar export chaperone, C-terminal domain"/>
    <property type="match status" value="1"/>
</dbReference>
<comment type="subcellular location">
    <subcellularLocation>
        <location evidence="1">Bacterial flagellum</location>
    </subcellularLocation>
</comment>
<keyword evidence="3" id="KW-0975">Bacterial flagellum</keyword>
<keyword evidence="5" id="KW-0282">Flagellum</keyword>
<evidence type="ECO:0000256" key="2">
    <source>
        <dbReference type="ARBA" id="ARBA00005709"/>
    </source>
</evidence>
<keyword evidence="5" id="KW-0969">Cilium</keyword>
<sequence length="569" mass="60179">MVNGQATFSAAGGNVLNIREGMHGHLEIEFVKDFQVASAGSSSVEGAARVRFIDVATGEAGAWADVDMLFSDEGGFLDLAGSGVQGRQSWGAGTEDDIGTTQNVFTGGAGLMFGTADSMKAGDKALLSVDGQIDTEFQSTLSVGGGAVKIDERFRNDVDDDSIVDYRGSFLVFTGENGLQNINLTDGSKQVTYNVAQLDSATGSVTIGNIQLDMNANQNGTQVDEVVNAEIRGTDGLASSYTKLKDINSFMTPDGTNVFDTAQKLTLYGNGQSVDVYLEGNDTIGRMEEKLTKAITDGLGISMGDVSTDNRVVDFVGKGSATDNTDAAVEGTMLIRSLFNGANGDISLVAEQPLVDALNLTQIQESEENIYHVAVTDAHTGRPVGSDIVGDGVLKGVIQGVDVALKGNLNIEATFNNDKQAFEFSSADDPTSMFLHLVDNSMSFQIGANAGQNINANIAQMDTKSLGLTNTLLISQELAQEAITDIDKALNMVSTERAKMGAISNRLDHTINSLSVSFENLQAAESRIRDVDVAKEMSQFTLNQMLTQAAQSMLGQANALPQGVMQLLM</sequence>
<comment type="similarity">
    <text evidence="2">Belongs to the bacterial flagellin family.</text>
</comment>
<accession>A0A7W7Y6D7</accession>
<evidence type="ECO:0000256" key="3">
    <source>
        <dbReference type="ARBA" id="ARBA00023143"/>
    </source>
</evidence>
<comment type="caution">
    <text evidence="5">The sequence shown here is derived from an EMBL/GenBank/DDBJ whole genome shotgun (WGS) entry which is preliminary data.</text>
</comment>
<dbReference type="GO" id="GO:0005198">
    <property type="term" value="F:structural molecule activity"/>
    <property type="evidence" value="ECO:0007669"/>
    <property type="project" value="InterPro"/>
</dbReference>
<keyword evidence="5" id="KW-0966">Cell projection</keyword>
<name>A0A7W7Y6D7_9BACT</name>
<evidence type="ECO:0000256" key="1">
    <source>
        <dbReference type="ARBA" id="ARBA00004365"/>
    </source>
</evidence>
<dbReference type="Gene3D" id="1.20.1330.10">
    <property type="entry name" value="f41 fragment of flagellin, N-terminal domain"/>
    <property type="match status" value="1"/>
</dbReference>
<proteinExistence type="inferred from homology"/>
<gene>
    <name evidence="5" type="ORF">HNR37_002267</name>
</gene>
<dbReference type="InterPro" id="IPR001492">
    <property type="entry name" value="Flagellin"/>
</dbReference>
<evidence type="ECO:0000259" key="4">
    <source>
        <dbReference type="Pfam" id="PF00700"/>
    </source>
</evidence>
<dbReference type="Pfam" id="PF00700">
    <property type="entry name" value="Flagellin_C"/>
    <property type="match status" value="1"/>
</dbReference>
<organism evidence="5 6">
    <name type="scientific">Desulfurispira natronophila</name>
    <dbReference type="NCBI Taxonomy" id="682562"/>
    <lineage>
        <taxon>Bacteria</taxon>
        <taxon>Pseudomonadati</taxon>
        <taxon>Chrysiogenota</taxon>
        <taxon>Chrysiogenia</taxon>
        <taxon>Chrysiogenales</taxon>
        <taxon>Chrysiogenaceae</taxon>
        <taxon>Desulfurispira</taxon>
    </lineage>
</organism>
<feature type="domain" description="Flagellin C-terminal" evidence="4">
    <location>
        <begin position="484"/>
        <end position="568"/>
    </location>
</feature>
<dbReference type="Proteomes" id="UP000528322">
    <property type="component" value="Unassembled WGS sequence"/>
</dbReference>
<reference evidence="5 6" key="1">
    <citation type="submission" date="2020-08" db="EMBL/GenBank/DDBJ databases">
        <title>Genomic Encyclopedia of Type Strains, Phase IV (KMG-IV): sequencing the most valuable type-strain genomes for metagenomic binning, comparative biology and taxonomic classification.</title>
        <authorList>
            <person name="Goeker M."/>
        </authorList>
    </citation>
    <scope>NUCLEOTIDE SEQUENCE [LARGE SCALE GENOMIC DNA]</scope>
    <source>
        <strain evidence="5 6">DSM 22071</strain>
    </source>
</reference>
<keyword evidence="6" id="KW-1185">Reference proteome</keyword>
<dbReference type="AlphaFoldDB" id="A0A7W7Y6D7"/>
<protein>
    <submittedName>
        <fullName evidence="5">Flagellin-like hook-associated protein FlgL</fullName>
    </submittedName>
</protein>
<dbReference type="PANTHER" id="PTHR42792">
    <property type="entry name" value="FLAGELLIN"/>
    <property type="match status" value="1"/>
</dbReference>
<dbReference type="PANTHER" id="PTHR42792:SF2">
    <property type="entry name" value="FLAGELLIN"/>
    <property type="match status" value="1"/>
</dbReference>